<proteinExistence type="predicted"/>
<organism evidence="1 2">
    <name type="scientific">Vermiconidia calcicola</name>
    <dbReference type="NCBI Taxonomy" id="1690605"/>
    <lineage>
        <taxon>Eukaryota</taxon>
        <taxon>Fungi</taxon>
        <taxon>Dikarya</taxon>
        <taxon>Ascomycota</taxon>
        <taxon>Pezizomycotina</taxon>
        <taxon>Dothideomycetes</taxon>
        <taxon>Dothideomycetidae</taxon>
        <taxon>Mycosphaerellales</taxon>
        <taxon>Extremaceae</taxon>
        <taxon>Vermiconidia</taxon>
    </lineage>
</organism>
<evidence type="ECO:0000313" key="1">
    <source>
        <dbReference type="EMBL" id="KAK3724136.1"/>
    </source>
</evidence>
<sequence>MAVEGIQALPADLFHLLAQQLSDNGDFPTLYSCVVSSKQVANAGAVSALYRSSHERAAKLGGSEGLSLPEQELNVQKWSILWRSIILSALGKTLYPYCRHLRMLDLRDLGYLLEDDKFRGEISKHFFEGDLARFRIVMNTPGKGRVVERLDRNKIVLAVGDEITQQAPLLDAISEPSGLTTLSGALLTWVPRLGNLRRLELFDGNALADETVRNLLHAHCPNLDSLAIFRSSGSEADHNLATFIGGMPGDKLVYFESVGDCGIATETCLALNNHGKSLKELKLALSEQGILALGLLQQCTAVTKLSIGAERTGIDLKATQNDVYLEIVEWLKNCMNLKNVSFHNMPSAPDLMTPILQNKTVALEELDINGRIDADYIVKDHQDFHRALRQQPSLRHLGLRADPDTVTRDDIDLLINTLCSLTGLSELKLTRISDYFSDEHISVIGRTLSNLEDLYIGGYGISDAVLVEIAKLKKLKALTFSGVTTFTSAGLVAFVDQLGQGNHGLVLSVDMADPDTAITEEEQNAVRERIYGKLQGRFEYQLLRDPNMPEFDSDDSD</sequence>
<dbReference type="Proteomes" id="UP001281147">
    <property type="component" value="Unassembled WGS sequence"/>
</dbReference>
<keyword evidence="2" id="KW-1185">Reference proteome</keyword>
<name>A0ACC3NYT5_9PEZI</name>
<accession>A0ACC3NYT5</accession>
<comment type="caution">
    <text evidence="1">The sequence shown here is derived from an EMBL/GenBank/DDBJ whole genome shotgun (WGS) entry which is preliminary data.</text>
</comment>
<protein>
    <submittedName>
        <fullName evidence="1">Uncharacterized protein</fullName>
    </submittedName>
</protein>
<dbReference type="EMBL" id="JAUTXU010000006">
    <property type="protein sequence ID" value="KAK3724136.1"/>
    <property type="molecule type" value="Genomic_DNA"/>
</dbReference>
<evidence type="ECO:0000313" key="2">
    <source>
        <dbReference type="Proteomes" id="UP001281147"/>
    </source>
</evidence>
<gene>
    <name evidence="1" type="ORF">LTR37_001258</name>
</gene>
<reference evidence="1" key="1">
    <citation type="submission" date="2023-07" db="EMBL/GenBank/DDBJ databases">
        <title>Black Yeasts Isolated from many extreme environments.</title>
        <authorList>
            <person name="Coleine C."/>
            <person name="Stajich J.E."/>
            <person name="Selbmann L."/>
        </authorList>
    </citation>
    <scope>NUCLEOTIDE SEQUENCE</scope>
    <source>
        <strain evidence="1">CCFEE 5714</strain>
    </source>
</reference>